<evidence type="ECO:0000313" key="1">
    <source>
        <dbReference type="EnsemblMetazoa" id="GPAI040898-PA"/>
    </source>
</evidence>
<dbReference type="VEuPathDB" id="VectorBase:GPAI040898"/>
<proteinExistence type="predicted"/>
<dbReference type="EnsemblMetazoa" id="GPAI040898-RA">
    <property type="protein sequence ID" value="GPAI040898-PA"/>
    <property type="gene ID" value="GPAI040898"/>
</dbReference>
<evidence type="ECO:0000313" key="2">
    <source>
        <dbReference type="Proteomes" id="UP000092445"/>
    </source>
</evidence>
<dbReference type="Proteomes" id="UP000092445">
    <property type="component" value="Unassembled WGS sequence"/>
</dbReference>
<sequence>MYGLCAHELRHNLAAISYVTSENTLQNYNQLKRRLSQSSVAFPAHPKCFVKQNKSLVNILRLKSKVKKTVSREPPTPNKTISNPVYCVKHTLLIYAFQKETEEILTNANKDLFDKFNVFKTNEQDEIYAMANASNNSVSTLVSAAISVWITTVSSVSILMRAINEPSSVKSLQSPLDNIAAVPQESNLLVDAYFRSVTFFIYPASEYLQTDASYMECSRAFENSSSKLLNYSTNTGIVSSSGAQQQKSNPKQEVTATMTVARSFSSDDDKIFKLYLLCDDIHSGEKQFILFPLQGISQQKPNLEQQQHDYCGISSEIIEKLTLK</sequence>
<reference evidence="1" key="2">
    <citation type="submission" date="2020-05" db="UniProtKB">
        <authorList>
            <consortium name="EnsemblMetazoa"/>
        </authorList>
    </citation>
    <scope>IDENTIFICATION</scope>
    <source>
        <strain evidence="1">IAEA</strain>
    </source>
</reference>
<dbReference type="AlphaFoldDB" id="A0A1B0AC84"/>
<accession>A0A1B0AC84</accession>
<protein>
    <submittedName>
        <fullName evidence="1">Uncharacterized protein</fullName>
    </submittedName>
</protein>
<reference evidence="2" key="1">
    <citation type="submission" date="2014-03" db="EMBL/GenBank/DDBJ databases">
        <authorList>
            <person name="Aksoy S."/>
            <person name="Warren W."/>
            <person name="Wilson R.K."/>
        </authorList>
    </citation>
    <scope>NUCLEOTIDE SEQUENCE [LARGE SCALE GENOMIC DNA]</scope>
    <source>
        <strain evidence="2">IAEA</strain>
    </source>
</reference>
<keyword evidence="2" id="KW-1185">Reference proteome</keyword>
<name>A0A1B0AC84_GLOPL</name>
<organism evidence="1 2">
    <name type="scientific">Glossina pallidipes</name>
    <name type="common">Tsetse fly</name>
    <dbReference type="NCBI Taxonomy" id="7398"/>
    <lineage>
        <taxon>Eukaryota</taxon>
        <taxon>Metazoa</taxon>
        <taxon>Ecdysozoa</taxon>
        <taxon>Arthropoda</taxon>
        <taxon>Hexapoda</taxon>
        <taxon>Insecta</taxon>
        <taxon>Pterygota</taxon>
        <taxon>Neoptera</taxon>
        <taxon>Endopterygota</taxon>
        <taxon>Diptera</taxon>
        <taxon>Brachycera</taxon>
        <taxon>Muscomorpha</taxon>
        <taxon>Hippoboscoidea</taxon>
        <taxon>Glossinidae</taxon>
        <taxon>Glossina</taxon>
    </lineage>
</organism>